<evidence type="ECO:0000256" key="1">
    <source>
        <dbReference type="SAM" id="SignalP"/>
    </source>
</evidence>
<name>A0A8B7N7R2_HYAAZ</name>
<evidence type="ECO:0000313" key="2">
    <source>
        <dbReference type="Proteomes" id="UP000694843"/>
    </source>
</evidence>
<dbReference type="GeneID" id="108667424"/>
<proteinExistence type="predicted"/>
<dbReference type="OrthoDB" id="6352364at2759"/>
<dbReference type="Proteomes" id="UP000694843">
    <property type="component" value="Unplaced"/>
</dbReference>
<sequence>MKSIACVLLFASLASAQLVRGAQVQNNRAAAAPAEAGAATAKSLGAAPPAGGAAPAAPAPAAPAAPVNDFGPAFFGPGVGNFAARAPLPALVARAREVAASDPNVRVFVDVDGTIEFTDKFGREVEVLDAFGRDALEIPGLEEQIELQQQQFQLERRRALLTQELNNLNILAGGAAGGAPGAAGAAAAAPAFRIVA</sequence>
<dbReference type="KEGG" id="hazt:108667424"/>
<dbReference type="RefSeq" id="XP_018009937.1">
    <property type="nucleotide sequence ID" value="XM_018154448.2"/>
</dbReference>
<keyword evidence="1" id="KW-0732">Signal</keyword>
<feature type="signal peptide" evidence="1">
    <location>
        <begin position="1"/>
        <end position="21"/>
    </location>
</feature>
<accession>A0A8B7N7R2</accession>
<feature type="chain" id="PRO_5034191696" evidence="1">
    <location>
        <begin position="22"/>
        <end position="196"/>
    </location>
</feature>
<evidence type="ECO:0000313" key="3">
    <source>
        <dbReference type="RefSeq" id="XP_018009937.1"/>
    </source>
</evidence>
<keyword evidence="2" id="KW-1185">Reference proteome</keyword>
<gene>
    <name evidence="3" type="primary">LOC108667424</name>
</gene>
<reference evidence="3" key="1">
    <citation type="submission" date="2025-08" db="UniProtKB">
        <authorList>
            <consortium name="RefSeq"/>
        </authorList>
    </citation>
    <scope>IDENTIFICATION</scope>
    <source>
        <tissue evidence="3">Whole organism</tissue>
    </source>
</reference>
<organism evidence="2 3">
    <name type="scientific">Hyalella azteca</name>
    <name type="common">Amphipod</name>
    <dbReference type="NCBI Taxonomy" id="294128"/>
    <lineage>
        <taxon>Eukaryota</taxon>
        <taxon>Metazoa</taxon>
        <taxon>Ecdysozoa</taxon>
        <taxon>Arthropoda</taxon>
        <taxon>Crustacea</taxon>
        <taxon>Multicrustacea</taxon>
        <taxon>Malacostraca</taxon>
        <taxon>Eumalacostraca</taxon>
        <taxon>Peracarida</taxon>
        <taxon>Amphipoda</taxon>
        <taxon>Senticaudata</taxon>
        <taxon>Talitrida</taxon>
        <taxon>Talitroidea</taxon>
        <taxon>Hyalellidae</taxon>
        <taxon>Hyalella</taxon>
    </lineage>
</organism>
<protein>
    <submittedName>
        <fullName evidence="3">Uncharacterized protein LOC108667424</fullName>
    </submittedName>
</protein>
<dbReference type="AlphaFoldDB" id="A0A8B7N7R2"/>